<proteinExistence type="predicted"/>
<name>A0ABN8XXW9_RANTA</name>
<keyword evidence="3" id="KW-1185">Reference proteome</keyword>
<evidence type="ECO:0000313" key="2">
    <source>
        <dbReference type="EMBL" id="CAI9153834.1"/>
    </source>
</evidence>
<organism evidence="2 3">
    <name type="scientific">Rangifer tarandus platyrhynchus</name>
    <name type="common">Svalbard reindeer</name>
    <dbReference type="NCBI Taxonomy" id="3082113"/>
    <lineage>
        <taxon>Eukaryota</taxon>
        <taxon>Metazoa</taxon>
        <taxon>Chordata</taxon>
        <taxon>Craniata</taxon>
        <taxon>Vertebrata</taxon>
        <taxon>Euteleostomi</taxon>
        <taxon>Mammalia</taxon>
        <taxon>Eutheria</taxon>
        <taxon>Laurasiatheria</taxon>
        <taxon>Artiodactyla</taxon>
        <taxon>Ruminantia</taxon>
        <taxon>Pecora</taxon>
        <taxon>Cervidae</taxon>
        <taxon>Odocoileinae</taxon>
        <taxon>Rangifer</taxon>
    </lineage>
</organism>
<feature type="region of interest" description="Disordered" evidence="1">
    <location>
        <begin position="162"/>
        <end position="216"/>
    </location>
</feature>
<feature type="region of interest" description="Disordered" evidence="1">
    <location>
        <begin position="1"/>
        <end position="20"/>
    </location>
</feature>
<dbReference type="Proteomes" id="UP001176941">
    <property type="component" value="Chromosome 11"/>
</dbReference>
<protein>
    <submittedName>
        <fullName evidence="2">Uncharacterized protein</fullName>
    </submittedName>
</protein>
<evidence type="ECO:0000313" key="3">
    <source>
        <dbReference type="Proteomes" id="UP001176941"/>
    </source>
</evidence>
<sequence length="216" mass="23484">MPRSGGPQRAPGLGRLLEGGKRILPEENVALGDRGSEQEVQQTCAGQGFRACAGPRAFCLGHRCWGVGDDKEDLPGRSDGWAETERNVPMRKCWRRPSGSDRELPKVGFAVLRSEEILLEARIYVHGKWRTSTSGRILALLPQGINPSPPLKSLPVLCPSPSYGPFSPRPSPGPGVGRLSYPATAARSQLRPPSHARSPRRVLEDPCAQAREVPEE</sequence>
<gene>
    <name evidence="2" type="ORF">MRATA1EN1_LOCUS2796</name>
</gene>
<dbReference type="EMBL" id="OX459947">
    <property type="protein sequence ID" value="CAI9153834.1"/>
    <property type="molecule type" value="Genomic_DNA"/>
</dbReference>
<evidence type="ECO:0000256" key="1">
    <source>
        <dbReference type="SAM" id="MobiDB-lite"/>
    </source>
</evidence>
<reference evidence="2" key="1">
    <citation type="submission" date="2023-04" db="EMBL/GenBank/DDBJ databases">
        <authorList>
            <consortium name="ELIXIR-Norway"/>
        </authorList>
    </citation>
    <scope>NUCLEOTIDE SEQUENCE [LARGE SCALE GENOMIC DNA]</scope>
</reference>
<accession>A0ABN8XXW9</accession>